<reference evidence="4" key="1">
    <citation type="submission" date="2018-08" db="EMBL/GenBank/DDBJ databases">
        <authorList>
            <person name="Khan S.A."/>
            <person name="J S.E."/>
        </authorList>
    </citation>
    <scope>NUCLEOTIDE SEQUENCE [LARGE SCALE GENOMIC DNA]</scope>
    <source>
        <strain evidence="4">PoM-212</strain>
    </source>
</reference>
<dbReference type="InterPro" id="IPR018392">
    <property type="entry name" value="LysM"/>
</dbReference>
<dbReference type="OrthoDB" id="936124at2"/>
<dbReference type="AlphaFoldDB" id="A0A3R8Q0G8"/>
<protein>
    <recommendedName>
        <fullName evidence="2">LysM domain-containing protein</fullName>
    </recommendedName>
</protein>
<comment type="caution">
    <text evidence="3">The sequence shown here is derived from an EMBL/GenBank/DDBJ whole genome shotgun (WGS) entry which is preliminary data.</text>
</comment>
<dbReference type="EMBL" id="QUSX01000001">
    <property type="protein sequence ID" value="RRQ50483.1"/>
    <property type="molecule type" value="Genomic_DNA"/>
</dbReference>
<evidence type="ECO:0000256" key="1">
    <source>
        <dbReference type="SAM" id="SignalP"/>
    </source>
</evidence>
<name>A0A3R8Q0G8_9FLAO</name>
<dbReference type="RefSeq" id="WP_125222302.1">
    <property type="nucleotide sequence ID" value="NZ_QUSX01000001.1"/>
</dbReference>
<evidence type="ECO:0000313" key="4">
    <source>
        <dbReference type="Proteomes" id="UP000286990"/>
    </source>
</evidence>
<reference evidence="4" key="2">
    <citation type="submission" date="2018-12" db="EMBL/GenBank/DDBJ databases">
        <title>Maribacter lutimaris sp. nov., isolated from marine sediment.</title>
        <authorList>
            <person name="Kim K.K."/>
        </authorList>
    </citation>
    <scope>NUCLEOTIDE SEQUENCE [LARGE SCALE GENOMIC DNA]</scope>
    <source>
        <strain evidence="4">PoM-212</strain>
    </source>
</reference>
<sequence>MYSQKPTFLLRILFICFLFLTNHTTSAQASANTIVAKTGDGIFSVLRQSGIHPIKYYEQFLKLNADNIKNGSELIVGKDYILPDAPDSFKLTGVRIDTGEGSEAPIFNETQLSLMGQKDTTLQNMVYYFLHSGGRESKKRFDQLTLQLANDLMVRGARVYLLEDSKIGSMALDSLPKLEKKELYGNYSSAINKKYLRHNGAYQRVILMEDSFGTLENSVVSISHNAKSREGRQLASVLENVLQKNGAAPLKGNKEPNPFKDDASLYLANNLIPPIVILNFNDGSKALQGGFSLKAGKKPLVGLLNDSILEDYSNLDLEN</sequence>
<keyword evidence="4" id="KW-1185">Reference proteome</keyword>
<gene>
    <name evidence="3" type="ORF">DZC72_08030</name>
</gene>
<organism evidence="3 4">
    <name type="scientific">Maribacter algicola</name>
    <dbReference type="NCBI Taxonomy" id="2498892"/>
    <lineage>
        <taxon>Bacteria</taxon>
        <taxon>Pseudomonadati</taxon>
        <taxon>Bacteroidota</taxon>
        <taxon>Flavobacteriia</taxon>
        <taxon>Flavobacteriales</taxon>
        <taxon>Flavobacteriaceae</taxon>
        <taxon>Maribacter</taxon>
    </lineage>
</organism>
<feature type="domain" description="LysM" evidence="2">
    <location>
        <begin position="32"/>
        <end position="82"/>
    </location>
</feature>
<evidence type="ECO:0000259" key="2">
    <source>
        <dbReference type="PROSITE" id="PS51782"/>
    </source>
</evidence>
<evidence type="ECO:0000313" key="3">
    <source>
        <dbReference type="EMBL" id="RRQ50483.1"/>
    </source>
</evidence>
<proteinExistence type="predicted"/>
<keyword evidence="1" id="KW-0732">Signal</keyword>
<feature type="signal peptide" evidence="1">
    <location>
        <begin position="1"/>
        <end position="29"/>
    </location>
</feature>
<dbReference type="Proteomes" id="UP000286990">
    <property type="component" value="Unassembled WGS sequence"/>
</dbReference>
<accession>A0A3R8Q0G8</accession>
<feature type="chain" id="PRO_5018683930" description="LysM domain-containing protein" evidence="1">
    <location>
        <begin position="30"/>
        <end position="319"/>
    </location>
</feature>
<dbReference type="PROSITE" id="PS51782">
    <property type="entry name" value="LYSM"/>
    <property type="match status" value="1"/>
</dbReference>